<dbReference type="Proteomes" id="UP000007844">
    <property type="component" value="Chromosome"/>
</dbReference>
<dbReference type="InterPro" id="IPR035107">
    <property type="entry name" value="tRNA_thiolation_TtcA_Ctu1"/>
</dbReference>
<evidence type="ECO:0000313" key="5">
    <source>
        <dbReference type="Proteomes" id="UP000007844"/>
    </source>
</evidence>
<dbReference type="HOGENOM" id="CLU_026481_5_2_7"/>
<accession>F3Z0I8</accession>
<protein>
    <submittedName>
        <fullName evidence="4">PP-loop domain protein</fullName>
    </submittedName>
</protein>
<dbReference type="GO" id="GO:0008033">
    <property type="term" value="P:tRNA processing"/>
    <property type="evidence" value="ECO:0007669"/>
    <property type="project" value="InterPro"/>
</dbReference>
<sequence>MKRWGKLNYAQKTCVARAGMLMQQTQMLSPGARIGVAVSGGVDSFVMIQTLLIRKSIVPFPIELMVFHINPGFDSTNHVPVADWCQDNGLAAHFEVTNFGPRAFSEENREKSACFFCSMHRRRRLFELCRNYNVTHLALGHTKDDLVTTFFMNMMQGGKVDGLHSRDEYFGGELMLIRPMLLIEKDMIRRAAKAWRLPIVTNPCPASENSRRSQIGGWLSELWSHSPEIKRNVHNAIGKWQLDLDKSLS</sequence>
<evidence type="ECO:0000256" key="2">
    <source>
        <dbReference type="PIRSR" id="PIRSR004976-51"/>
    </source>
</evidence>
<dbReference type="SUPFAM" id="SSF52402">
    <property type="entry name" value="Adenine nucleotide alpha hydrolases-like"/>
    <property type="match status" value="1"/>
</dbReference>
<dbReference type="GO" id="GO:0016740">
    <property type="term" value="F:transferase activity"/>
    <property type="evidence" value="ECO:0007669"/>
    <property type="project" value="UniProtKB-KW"/>
</dbReference>
<evidence type="ECO:0000256" key="1">
    <source>
        <dbReference type="ARBA" id="ARBA00022679"/>
    </source>
</evidence>
<keyword evidence="1" id="KW-0808">Transferase</keyword>
<name>F3Z0I8_DESAF</name>
<feature type="binding site" evidence="2">
    <location>
        <position position="145"/>
    </location>
    <ligand>
        <name>ATP</name>
        <dbReference type="ChEBI" id="CHEBI:30616"/>
    </ligand>
</feature>
<dbReference type="EMBL" id="CP003221">
    <property type="protein sequence ID" value="EGJ50998.1"/>
    <property type="molecule type" value="Genomic_DNA"/>
</dbReference>
<dbReference type="GO" id="GO:0005524">
    <property type="term" value="F:ATP binding"/>
    <property type="evidence" value="ECO:0007669"/>
    <property type="project" value="UniProtKB-KW"/>
</dbReference>
<keyword evidence="2" id="KW-0547">Nucleotide-binding</keyword>
<keyword evidence="2" id="KW-0067">ATP-binding</keyword>
<gene>
    <name evidence="4" type="ORF">Desaf_2681</name>
</gene>
<dbReference type="InterPro" id="IPR011063">
    <property type="entry name" value="TilS/TtcA_N"/>
</dbReference>
<reference evidence="4 5" key="1">
    <citation type="journal article" date="2011" name="J. Bacteriol.">
        <title>Genome sequence of the mercury-methylating and pleomorphic Desulfovibrio africanus Strain Walvis Bay.</title>
        <authorList>
            <person name="Brown S.D."/>
            <person name="Wall J.D."/>
            <person name="Kucken A.M."/>
            <person name="Gilmour C.C."/>
            <person name="Podar M."/>
            <person name="Brandt C.C."/>
            <person name="Teshima H."/>
            <person name="Detter J.C."/>
            <person name="Han C.S."/>
            <person name="Land M.L."/>
            <person name="Lucas S."/>
            <person name="Han J."/>
            <person name="Pennacchio L."/>
            <person name="Nolan M."/>
            <person name="Pitluck S."/>
            <person name="Woyke T."/>
            <person name="Goodwin L."/>
            <person name="Palumbo A.V."/>
            <person name="Elias D.A."/>
        </authorList>
    </citation>
    <scope>NUCLEOTIDE SEQUENCE [LARGE SCALE GENOMIC DNA]</scope>
    <source>
        <strain evidence="4 5">Walvis Bay</strain>
    </source>
</reference>
<feature type="binding site" evidence="2">
    <location>
        <position position="69"/>
    </location>
    <ligand>
        <name>ATP</name>
        <dbReference type="ChEBI" id="CHEBI:30616"/>
    </ligand>
</feature>
<proteinExistence type="predicted"/>
<dbReference type="Pfam" id="PF01171">
    <property type="entry name" value="ATP_bind_3"/>
    <property type="match status" value="1"/>
</dbReference>
<dbReference type="PANTHER" id="PTHR43686:SF1">
    <property type="entry name" value="AMINOTRAN_5 DOMAIN-CONTAINING PROTEIN"/>
    <property type="match status" value="1"/>
</dbReference>
<evidence type="ECO:0000313" key="4">
    <source>
        <dbReference type="EMBL" id="EGJ50998.1"/>
    </source>
</evidence>
<dbReference type="InterPro" id="IPR014729">
    <property type="entry name" value="Rossmann-like_a/b/a_fold"/>
</dbReference>
<evidence type="ECO:0000259" key="3">
    <source>
        <dbReference type="Pfam" id="PF01171"/>
    </source>
</evidence>
<keyword evidence="5" id="KW-1185">Reference proteome</keyword>
<dbReference type="AlphaFoldDB" id="F3Z0I8"/>
<dbReference type="Gene3D" id="3.40.50.620">
    <property type="entry name" value="HUPs"/>
    <property type="match status" value="1"/>
</dbReference>
<dbReference type="KEGG" id="daf:Desaf_2681"/>
<feature type="binding site" evidence="2">
    <location>
        <position position="43"/>
    </location>
    <ligand>
        <name>ATP</name>
        <dbReference type="ChEBI" id="CHEBI:30616"/>
    </ligand>
</feature>
<dbReference type="eggNOG" id="COG0037">
    <property type="taxonomic scope" value="Bacteria"/>
</dbReference>
<feature type="binding site" evidence="2">
    <location>
        <position position="140"/>
    </location>
    <ligand>
        <name>ATP</name>
        <dbReference type="ChEBI" id="CHEBI:30616"/>
    </ligand>
</feature>
<feature type="domain" description="tRNA(Ile)-lysidine/2-thiocytidine synthase N-terminal" evidence="3">
    <location>
        <begin position="34"/>
        <end position="213"/>
    </location>
</feature>
<dbReference type="STRING" id="690850.Desaf_2681"/>
<dbReference type="PANTHER" id="PTHR43686">
    <property type="entry name" value="SULFURTRANSFERASE-RELATED"/>
    <property type="match status" value="1"/>
</dbReference>
<organism evidence="4 5">
    <name type="scientific">Desulfocurvibacter africanus subsp. africanus str. Walvis Bay</name>
    <dbReference type="NCBI Taxonomy" id="690850"/>
    <lineage>
        <taxon>Bacteria</taxon>
        <taxon>Pseudomonadati</taxon>
        <taxon>Thermodesulfobacteriota</taxon>
        <taxon>Desulfovibrionia</taxon>
        <taxon>Desulfovibrionales</taxon>
        <taxon>Desulfovibrionaceae</taxon>
        <taxon>Desulfocurvibacter</taxon>
    </lineage>
</organism>
<dbReference type="RefSeq" id="WP_014260686.1">
    <property type="nucleotide sequence ID" value="NC_016629.1"/>
</dbReference>
<dbReference type="PIRSF" id="PIRSF004976">
    <property type="entry name" value="ATPase_YdaO"/>
    <property type="match status" value="1"/>
</dbReference>
<feature type="binding site" evidence="2">
    <location>
        <begin position="37"/>
        <end position="39"/>
    </location>
    <ligand>
        <name>ATP</name>
        <dbReference type="ChEBI" id="CHEBI:30616"/>
    </ligand>
</feature>